<evidence type="ECO:0000313" key="9">
    <source>
        <dbReference type="EMBL" id="OGG26729.1"/>
    </source>
</evidence>
<dbReference type="GO" id="GO:0099621">
    <property type="term" value="F:undecaprenyl-phosphate 4-deoxy-4-formamido-L-arabinose transferase activity"/>
    <property type="evidence" value="ECO:0007669"/>
    <property type="project" value="TreeGrafter"/>
</dbReference>
<keyword evidence="6" id="KW-1133">Transmembrane helix</keyword>
<evidence type="ECO:0000259" key="8">
    <source>
        <dbReference type="Pfam" id="PF00535"/>
    </source>
</evidence>
<keyword evidence="3" id="KW-0808">Transferase</keyword>
<dbReference type="GO" id="GO:0005886">
    <property type="term" value="C:plasma membrane"/>
    <property type="evidence" value="ECO:0007669"/>
    <property type="project" value="TreeGrafter"/>
</dbReference>
<gene>
    <name evidence="9" type="ORF">A2960_00975</name>
</gene>
<reference evidence="9 10" key="1">
    <citation type="journal article" date="2016" name="Nat. Commun.">
        <title>Thousands of microbial genomes shed light on interconnected biogeochemical processes in an aquifer system.</title>
        <authorList>
            <person name="Anantharaman K."/>
            <person name="Brown C.T."/>
            <person name="Hug L.A."/>
            <person name="Sharon I."/>
            <person name="Castelle C.J."/>
            <person name="Probst A.J."/>
            <person name="Thomas B.C."/>
            <person name="Singh A."/>
            <person name="Wilkins M.J."/>
            <person name="Karaoz U."/>
            <person name="Brodie E.L."/>
            <person name="Williams K.H."/>
            <person name="Hubbard S.S."/>
            <person name="Banfield J.F."/>
        </authorList>
    </citation>
    <scope>NUCLEOTIDE SEQUENCE [LARGE SCALE GENOMIC DNA]</scope>
</reference>
<dbReference type="AlphaFoldDB" id="A0A1F6APV0"/>
<dbReference type="InterPro" id="IPR050256">
    <property type="entry name" value="Glycosyltransferase_2"/>
</dbReference>
<feature type="domain" description="Glycosyltransferase 2-like" evidence="8">
    <location>
        <begin position="8"/>
        <end position="113"/>
    </location>
</feature>
<keyword evidence="1" id="KW-1003">Cell membrane</keyword>
<evidence type="ECO:0000256" key="2">
    <source>
        <dbReference type="ARBA" id="ARBA00022676"/>
    </source>
</evidence>
<dbReference type="EMBL" id="MFJR01000007">
    <property type="protein sequence ID" value="OGG26729.1"/>
    <property type="molecule type" value="Genomic_DNA"/>
</dbReference>
<evidence type="ECO:0000313" key="10">
    <source>
        <dbReference type="Proteomes" id="UP000176609"/>
    </source>
</evidence>
<dbReference type="Pfam" id="PF00535">
    <property type="entry name" value="Glycos_transf_2"/>
    <property type="match status" value="1"/>
</dbReference>
<dbReference type="InterPro" id="IPR001173">
    <property type="entry name" value="Glyco_trans_2-like"/>
</dbReference>
<dbReference type="PANTHER" id="PTHR48090:SF3">
    <property type="entry name" value="UNDECAPRENYL-PHOSPHATE 4-DEOXY-4-FORMAMIDO-L-ARABINOSE TRANSFERASE"/>
    <property type="match status" value="1"/>
</dbReference>
<evidence type="ECO:0000256" key="5">
    <source>
        <dbReference type="ARBA" id="ARBA00022985"/>
    </source>
</evidence>
<evidence type="ECO:0000256" key="6">
    <source>
        <dbReference type="ARBA" id="ARBA00022989"/>
    </source>
</evidence>
<sequence length="237" mass="27387">MAKNVILSVVFPVLNQADHINRVISSYHKSLSKLNIRFELITVVNGSSDNSIEICNSLAKKIDNLRVYEIKEKGYGLGILYGMDKAEGKYLCYLNSARVYEDELVKCVRIFLTKPGLLLQAIRVKRDVYYRRLSSVIYNFFCCLIFGIRSPDINGSPKIFSRENYHLLNLKFTDSMIDLELLEKAKEQGLKVLEVPIYKNKRHGGISTSNYNTILRLIREVIRYFILTRLSKRAYSL</sequence>
<dbReference type="Proteomes" id="UP000176609">
    <property type="component" value="Unassembled WGS sequence"/>
</dbReference>
<accession>A0A1F6APV0</accession>
<evidence type="ECO:0000256" key="3">
    <source>
        <dbReference type="ARBA" id="ARBA00022679"/>
    </source>
</evidence>
<dbReference type="PANTHER" id="PTHR48090">
    <property type="entry name" value="UNDECAPRENYL-PHOSPHATE 4-DEOXY-4-FORMAMIDO-L-ARABINOSE TRANSFERASE-RELATED"/>
    <property type="match status" value="1"/>
</dbReference>
<dbReference type="InterPro" id="IPR029044">
    <property type="entry name" value="Nucleotide-diphossugar_trans"/>
</dbReference>
<proteinExistence type="predicted"/>
<keyword evidence="4" id="KW-0812">Transmembrane</keyword>
<name>A0A1F6APV0_9BACT</name>
<dbReference type="SUPFAM" id="SSF53448">
    <property type="entry name" value="Nucleotide-diphospho-sugar transferases"/>
    <property type="match status" value="1"/>
</dbReference>
<keyword evidence="7" id="KW-0472">Membrane</keyword>
<dbReference type="Gene3D" id="3.90.550.10">
    <property type="entry name" value="Spore Coat Polysaccharide Biosynthesis Protein SpsA, Chain A"/>
    <property type="match status" value="1"/>
</dbReference>
<keyword evidence="5" id="KW-0448">Lipopolysaccharide biosynthesis</keyword>
<protein>
    <recommendedName>
        <fullName evidence="8">Glycosyltransferase 2-like domain-containing protein</fullName>
    </recommendedName>
</protein>
<evidence type="ECO:0000256" key="1">
    <source>
        <dbReference type="ARBA" id="ARBA00022475"/>
    </source>
</evidence>
<evidence type="ECO:0000256" key="4">
    <source>
        <dbReference type="ARBA" id="ARBA00022692"/>
    </source>
</evidence>
<comment type="caution">
    <text evidence="9">The sequence shown here is derived from an EMBL/GenBank/DDBJ whole genome shotgun (WGS) entry which is preliminary data.</text>
</comment>
<organism evidence="9 10">
    <name type="scientific">Candidatus Gottesmanbacteria bacterium RIFCSPLOWO2_01_FULL_39_12b</name>
    <dbReference type="NCBI Taxonomy" id="1798388"/>
    <lineage>
        <taxon>Bacteria</taxon>
        <taxon>Candidatus Gottesmaniibacteriota</taxon>
    </lineage>
</organism>
<evidence type="ECO:0000256" key="7">
    <source>
        <dbReference type="ARBA" id="ARBA00023136"/>
    </source>
</evidence>
<keyword evidence="2" id="KW-0328">Glycosyltransferase</keyword>
<dbReference type="GO" id="GO:0009103">
    <property type="term" value="P:lipopolysaccharide biosynthetic process"/>
    <property type="evidence" value="ECO:0007669"/>
    <property type="project" value="UniProtKB-KW"/>
</dbReference>